<dbReference type="AlphaFoldDB" id="A0A842HJY8"/>
<sequence length="56" mass="6136">MFFHNNTVLIIFIVGVLLLIIGVGFRDRNPGMVLLGIGLMATLYAVVQKAIELFSS</sequence>
<name>A0A842HJY8_9BURK</name>
<organism evidence="2 3">
    <name type="scientific">Pusillimonas minor</name>
    <dbReference type="NCBI Taxonomy" id="2697024"/>
    <lineage>
        <taxon>Bacteria</taxon>
        <taxon>Pseudomonadati</taxon>
        <taxon>Pseudomonadota</taxon>
        <taxon>Betaproteobacteria</taxon>
        <taxon>Burkholderiales</taxon>
        <taxon>Alcaligenaceae</taxon>
        <taxon>Pusillimonas</taxon>
    </lineage>
</organism>
<comment type="caution">
    <text evidence="2">The sequence shown here is derived from an EMBL/GenBank/DDBJ whole genome shotgun (WGS) entry which is preliminary data.</text>
</comment>
<dbReference type="EMBL" id="JACJUU010000001">
    <property type="protein sequence ID" value="MBC2768617.1"/>
    <property type="molecule type" value="Genomic_DNA"/>
</dbReference>
<feature type="transmembrane region" description="Helical" evidence="1">
    <location>
        <begin position="6"/>
        <end position="25"/>
    </location>
</feature>
<gene>
    <name evidence="2" type="ORF">GTU67_01660</name>
</gene>
<dbReference type="Proteomes" id="UP000545386">
    <property type="component" value="Unassembled WGS sequence"/>
</dbReference>
<accession>A0A842HJY8</accession>
<protein>
    <submittedName>
        <fullName evidence="2">Uncharacterized protein</fullName>
    </submittedName>
</protein>
<evidence type="ECO:0000313" key="3">
    <source>
        <dbReference type="Proteomes" id="UP000545386"/>
    </source>
</evidence>
<keyword evidence="3" id="KW-1185">Reference proteome</keyword>
<keyword evidence="1" id="KW-0472">Membrane</keyword>
<evidence type="ECO:0000256" key="1">
    <source>
        <dbReference type="SAM" id="Phobius"/>
    </source>
</evidence>
<proteinExistence type="predicted"/>
<dbReference type="RefSeq" id="WP_093969021.1">
    <property type="nucleotide sequence ID" value="NZ_JACJUU010000001.1"/>
</dbReference>
<feature type="transmembrane region" description="Helical" evidence="1">
    <location>
        <begin position="32"/>
        <end position="51"/>
    </location>
</feature>
<reference evidence="2 3" key="1">
    <citation type="submission" date="2020-08" db="EMBL/GenBank/DDBJ databases">
        <title>Paraeoetvoesia sp. YC-7-48 draft genome sequence.</title>
        <authorList>
            <person name="Yao L."/>
        </authorList>
    </citation>
    <scope>NUCLEOTIDE SEQUENCE [LARGE SCALE GENOMIC DNA]</scope>
    <source>
        <strain evidence="3">YC-7-48</strain>
    </source>
</reference>
<evidence type="ECO:0000313" key="2">
    <source>
        <dbReference type="EMBL" id="MBC2768617.1"/>
    </source>
</evidence>
<keyword evidence="1" id="KW-0812">Transmembrane</keyword>
<keyword evidence="1" id="KW-1133">Transmembrane helix</keyword>